<organism evidence="1 2">
    <name type="scientific">Candidatus Sherwoodlollariibacterium unditelluris</name>
    <dbReference type="NCBI Taxonomy" id="1974757"/>
    <lineage>
        <taxon>Bacteria</taxon>
        <taxon>Pseudomonadati</taxon>
        <taxon>Candidatus Omnitrophota</taxon>
        <taxon>Candidatus Sherwoodlollariibacterium</taxon>
    </lineage>
</organism>
<comment type="caution">
    <text evidence="1">The sequence shown here is derived from an EMBL/GenBank/DDBJ whole genome shotgun (WGS) entry which is preliminary data.</text>
</comment>
<protein>
    <submittedName>
        <fullName evidence="1">Uncharacterized protein</fullName>
    </submittedName>
</protein>
<evidence type="ECO:0000313" key="1">
    <source>
        <dbReference type="EMBL" id="PIP19549.1"/>
    </source>
</evidence>
<accession>A0A2G9YJY1</accession>
<dbReference type="AlphaFoldDB" id="A0A2G9YJY1"/>
<reference evidence="1 2" key="1">
    <citation type="submission" date="2017-09" db="EMBL/GenBank/DDBJ databases">
        <title>Depth-based differentiation of microbial function through sediment-hosted aquifers and enrichment of novel symbionts in the deep terrestrial subsurface.</title>
        <authorList>
            <person name="Probst A.J."/>
            <person name="Ladd B."/>
            <person name="Jarett J.K."/>
            <person name="Geller-Mcgrath D.E."/>
            <person name="Sieber C.M."/>
            <person name="Emerson J.B."/>
            <person name="Anantharaman K."/>
            <person name="Thomas B.C."/>
            <person name="Malmstrom R."/>
            <person name="Stieglmeier M."/>
            <person name="Klingl A."/>
            <person name="Woyke T."/>
            <person name="Ryan C.M."/>
            <person name="Banfield J.F."/>
        </authorList>
    </citation>
    <scope>NUCLEOTIDE SEQUENCE [LARGE SCALE GENOMIC DNA]</scope>
    <source>
        <strain evidence="1">CG23_combo_of_CG06-09_8_20_14_all_41_10</strain>
    </source>
</reference>
<feature type="non-terminal residue" evidence="1">
    <location>
        <position position="64"/>
    </location>
</feature>
<evidence type="ECO:0000313" key="2">
    <source>
        <dbReference type="Proteomes" id="UP000231292"/>
    </source>
</evidence>
<dbReference type="EMBL" id="PCRK01000049">
    <property type="protein sequence ID" value="PIP19549.1"/>
    <property type="molecule type" value="Genomic_DNA"/>
</dbReference>
<proteinExistence type="predicted"/>
<name>A0A2G9YJY1_9BACT</name>
<gene>
    <name evidence="1" type="ORF">COX41_02300</name>
</gene>
<sequence length="64" mass="7563">MSGFNLNFSPVTWQNYKFSVAHGWGRDRQAYLKDYAYDLIGNWDFKHYGYSYEIASDTKNLAQL</sequence>
<dbReference type="Proteomes" id="UP000231292">
    <property type="component" value="Unassembled WGS sequence"/>
</dbReference>